<dbReference type="SUPFAM" id="SSF140453">
    <property type="entry name" value="EsxAB dimer-like"/>
    <property type="match status" value="1"/>
</dbReference>
<evidence type="ECO:0000313" key="2">
    <source>
        <dbReference type="Proteomes" id="UP001500063"/>
    </source>
</evidence>
<gene>
    <name evidence="1" type="ORF">GCM10010319_16260</name>
</gene>
<dbReference type="Pfam" id="PF06013">
    <property type="entry name" value="WXG100"/>
    <property type="match status" value="1"/>
</dbReference>
<sequence>MSEDSDISVKFSKLHEISGELDSLLKDLNDKLEHLYRRTETVVLSWDGEARDMCVDALDKWDRSMQDLEGAQRWLHDSVVTGHHNYAAAHRAVLRGWGAQ</sequence>
<protein>
    <recommendedName>
        <fullName evidence="3">ESAT-6-like protein</fullName>
    </recommendedName>
</protein>
<dbReference type="EMBL" id="BAAABW010000008">
    <property type="protein sequence ID" value="GAA0340848.1"/>
    <property type="molecule type" value="Genomic_DNA"/>
</dbReference>
<proteinExistence type="predicted"/>
<organism evidence="1 2">
    <name type="scientific">Streptomyces blastmyceticus</name>
    <dbReference type="NCBI Taxonomy" id="68180"/>
    <lineage>
        <taxon>Bacteria</taxon>
        <taxon>Bacillati</taxon>
        <taxon>Actinomycetota</taxon>
        <taxon>Actinomycetes</taxon>
        <taxon>Kitasatosporales</taxon>
        <taxon>Streptomycetaceae</taxon>
        <taxon>Streptomyces</taxon>
    </lineage>
</organism>
<comment type="caution">
    <text evidence="1">The sequence shown here is derived from an EMBL/GenBank/DDBJ whole genome shotgun (WGS) entry which is preliminary data.</text>
</comment>
<dbReference type="InterPro" id="IPR010310">
    <property type="entry name" value="T7SS_ESAT-6-like"/>
</dbReference>
<dbReference type="Proteomes" id="UP001500063">
    <property type="component" value="Unassembled WGS sequence"/>
</dbReference>
<evidence type="ECO:0000313" key="1">
    <source>
        <dbReference type="EMBL" id="GAA0340848.1"/>
    </source>
</evidence>
<keyword evidence="2" id="KW-1185">Reference proteome</keyword>
<name>A0ABN0WLD5_9ACTN</name>
<dbReference type="Gene3D" id="1.10.287.1060">
    <property type="entry name" value="ESAT-6-like"/>
    <property type="match status" value="1"/>
</dbReference>
<reference evidence="1 2" key="1">
    <citation type="journal article" date="2019" name="Int. J. Syst. Evol. Microbiol.">
        <title>The Global Catalogue of Microorganisms (GCM) 10K type strain sequencing project: providing services to taxonomists for standard genome sequencing and annotation.</title>
        <authorList>
            <consortium name="The Broad Institute Genomics Platform"/>
            <consortium name="The Broad Institute Genome Sequencing Center for Infectious Disease"/>
            <person name="Wu L."/>
            <person name="Ma J."/>
        </authorList>
    </citation>
    <scope>NUCLEOTIDE SEQUENCE [LARGE SCALE GENOMIC DNA]</scope>
    <source>
        <strain evidence="1 2">JCM 4565</strain>
    </source>
</reference>
<accession>A0ABN0WLD5</accession>
<evidence type="ECO:0008006" key="3">
    <source>
        <dbReference type="Google" id="ProtNLM"/>
    </source>
</evidence>
<dbReference type="InterPro" id="IPR036689">
    <property type="entry name" value="ESAT-6-like_sf"/>
</dbReference>
<dbReference type="RefSeq" id="WP_301886694.1">
    <property type="nucleotide sequence ID" value="NZ_BAAABW010000008.1"/>
</dbReference>